<accession>A0A5C6GE74</accession>
<dbReference type="AlphaFoldDB" id="A0A5C6GE74"/>
<protein>
    <submittedName>
        <fullName evidence="1">Uncharacterized protein</fullName>
    </submittedName>
</protein>
<comment type="caution">
    <text evidence="1">The sequence shown here is derived from an EMBL/GenBank/DDBJ whole genome shotgun (WGS) entry which is preliminary data.</text>
</comment>
<sequence length="111" mass="12331">MPLGRSRESYTRGQEMGIRVGSMVFYTKTDDGIRLYLIAVSIKVPRPAIVLQARFRPVPTIRLVGPLVAIIDAKWNTTTGGEEALDVAKFVRCLVLAAMSIDNMRLHNSLD</sequence>
<gene>
    <name evidence="1" type="ORF">ED733_000195</name>
</gene>
<dbReference type="EMBL" id="SBHS01000006">
    <property type="protein sequence ID" value="TWU75730.1"/>
    <property type="molecule type" value="Genomic_DNA"/>
</dbReference>
<proteinExistence type="predicted"/>
<evidence type="ECO:0000313" key="1">
    <source>
        <dbReference type="EMBL" id="TWU75730.1"/>
    </source>
</evidence>
<evidence type="ECO:0000313" key="2">
    <source>
        <dbReference type="Proteomes" id="UP000317257"/>
    </source>
</evidence>
<name>A0A5C6GE74_METRR</name>
<organism evidence="1 2">
    <name type="scientific">Metarhizium rileyi (strain RCEF 4871)</name>
    <name type="common">Nomuraea rileyi</name>
    <dbReference type="NCBI Taxonomy" id="1649241"/>
    <lineage>
        <taxon>Eukaryota</taxon>
        <taxon>Fungi</taxon>
        <taxon>Dikarya</taxon>
        <taxon>Ascomycota</taxon>
        <taxon>Pezizomycotina</taxon>
        <taxon>Sordariomycetes</taxon>
        <taxon>Hypocreomycetidae</taxon>
        <taxon>Hypocreales</taxon>
        <taxon>Clavicipitaceae</taxon>
        <taxon>Metarhizium</taxon>
    </lineage>
</organism>
<dbReference type="Proteomes" id="UP000317257">
    <property type="component" value="Unassembled WGS sequence"/>
</dbReference>
<reference evidence="2" key="1">
    <citation type="submission" date="2018-12" db="EMBL/GenBank/DDBJ databases">
        <title>The complete genome of Metarhizium rileyi, a key fungal pathogen of Lepidoptera.</title>
        <authorList>
            <person name="Binneck E."/>
            <person name="Lastra C.C.L."/>
            <person name="Sosa-Gomez D.R."/>
        </authorList>
    </citation>
    <scope>NUCLEOTIDE SEQUENCE [LARGE SCALE GENOMIC DNA]</scope>
    <source>
        <strain evidence="2">Cep018-CH2</strain>
    </source>
</reference>